<keyword evidence="3" id="KW-1185">Reference proteome</keyword>
<evidence type="ECO:0000313" key="3">
    <source>
        <dbReference type="Proteomes" id="UP001499967"/>
    </source>
</evidence>
<organism evidence="2 3">
    <name type="scientific">Pseudonocardia zijingensis</name>
    <dbReference type="NCBI Taxonomy" id="153376"/>
    <lineage>
        <taxon>Bacteria</taxon>
        <taxon>Bacillati</taxon>
        <taxon>Actinomycetota</taxon>
        <taxon>Actinomycetes</taxon>
        <taxon>Pseudonocardiales</taxon>
        <taxon>Pseudonocardiaceae</taxon>
        <taxon>Pseudonocardia</taxon>
    </lineage>
</organism>
<gene>
    <name evidence="2" type="ORF">GCM10009559_57150</name>
</gene>
<reference evidence="2 3" key="1">
    <citation type="journal article" date="2019" name="Int. J. Syst. Evol. Microbiol.">
        <title>The Global Catalogue of Microorganisms (GCM) 10K type strain sequencing project: providing services to taxonomists for standard genome sequencing and annotation.</title>
        <authorList>
            <consortium name="The Broad Institute Genomics Platform"/>
            <consortium name="The Broad Institute Genome Sequencing Center for Infectious Disease"/>
            <person name="Wu L."/>
            <person name="Ma J."/>
        </authorList>
    </citation>
    <scope>NUCLEOTIDE SEQUENCE [LARGE SCALE GENOMIC DNA]</scope>
    <source>
        <strain evidence="2 3">JCM 11117</strain>
    </source>
</reference>
<dbReference type="SUPFAM" id="SSF50118">
    <property type="entry name" value="Cell growth inhibitor/plasmid maintenance toxic component"/>
    <property type="match status" value="1"/>
</dbReference>
<proteinExistence type="predicted"/>
<sequence length="72" mass="7779">MKPDPEGGDLPMEAKAGDHIVVEATVVDQSRREGEVLEVIGSGDRTCYRVRWRDGHESVFHPGPGAHVTSPG</sequence>
<protein>
    <recommendedName>
        <fullName evidence="1">DUF1918 domain-containing protein</fullName>
    </recommendedName>
</protein>
<accession>A0ABN1N886</accession>
<evidence type="ECO:0000313" key="2">
    <source>
        <dbReference type="EMBL" id="GAA0897116.1"/>
    </source>
</evidence>
<dbReference type="Pfam" id="PF08940">
    <property type="entry name" value="DUF1918"/>
    <property type="match status" value="1"/>
</dbReference>
<name>A0ABN1N886_9PSEU</name>
<dbReference type="InterPro" id="IPR015035">
    <property type="entry name" value="DUF1918"/>
</dbReference>
<comment type="caution">
    <text evidence="2">The sequence shown here is derived from an EMBL/GenBank/DDBJ whole genome shotgun (WGS) entry which is preliminary data.</text>
</comment>
<dbReference type="Proteomes" id="UP001499967">
    <property type="component" value="Unassembled WGS sequence"/>
</dbReference>
<evidence type="ECO:0000259" key="1">
    <source>
        <dbReference type="Pfam" id="PF08940"/>
    </source>
</evidence>
<dbReference type="Gene3D" id="2.30.30.440">
    <property type="entry name" value="Domain of unknown function DUF1918"/>
    <property type="match status" value="1"/>
</dbReference>
<feature type="domain" description="DUF1918" evidence="1">
    <location>
        <begin position="12"/>
        <end position="68"/>
    </location>
</feature>
<dbReference type="EMBL" id="BAAAHP010000178">
    <property type="protein sequence ID" value="GAA0897116.1"/>
    <property type="molecule type" value="Genomic_DNA"/>
</dbReference>